<dbReference type="GO" id="GO:0006355">
    <property type="term" value="P:regulation of DNA-templated transcription"/>
    <property type="evidence" value="ECO:0007669"/>
    <property type="project" value="InterPro"/>
</dbReference>
<dbReference type="Pfam" id="PF00158">
    <property type="entry name" value="Sigma54_activat"/>
    <property type="match status" value="1"/>
</dbReference>
<sequence length="485" mass="53311">MIAKLLVIDDEPNIVFSIKECLQSDTLQVISAGSAREGIGLASSAKPDVVILDVRLPDLSGLDAYDRIAQLDPRLPVIIVTAYASTETAIEAMRRGAFEYLVKPVDIAQLESVVNKALEVSRLSRVPAVVGKDVEDTSADRIIGQSTPMQEVYKAIGRTAPQEGPVLILGESGTGKELVARAIYHYSRRSQKPFLAINCAALPETLLESELFGHEAGAFTGADQRRIGKFEQVNGGTIFLDEIGDMSLATQAKALRLIQEQAFQRLGGTQTVQTNVRIIAATNQNLPKLIENGDFRLDLYYRLNVFAIPLPPLRERREDLPLLVDHFFKKFNRETGRRVHSITPETLQILQAYDWPGNVRELESTVRFAMVRSTGDIITPDCLPANFTKGRPVSAAVLAAPAAAVVSGFDVRSYVRSLLEADSPDIYRQVSDAVDRIVLEEVMQQVDGNQVQACKKLGIARMTLRNKLRSLDMLGEGHQDPDAGH</sequence>
<feature type="modified residue" description="4-aspartylphosphate" evidence="16">
    <location>
        <position position="53"/>
    </location>
</feature>
<dbReference type="AlphaFoldDB" id="A0A1I3E9Z7"/>
<dbReference type="RefSeq" id="WP_092048500.1">
    <property type="nucleotide sequence ID" value="NZ_FOQD01000004.1"/>
</dbReference>
<dbReference type="PANTHER" id="PTHR32071:SF95">
    <property type="entry name" value="DNA-BINDING TRANSCRIPTIONAL REGULATOR NTRC"/>
    <property type="match status" value="1"/>
</dbReference>
<feature type="domain" description="Response regulatory" evidence="18">
    <location>
        <begin position="4"/>
        <end position="118"/>
    </location>
</feature>
<evidence type="ECO:0000256" key="9">
    <source>
        <dbReference type="ARBA" id="ARBA00023015"/>
    </source>
</evidence>
<organism evidence="19 20">
    <name type="scientific">Planctomicrobium piriforme</name>
    <dbReference type="NCBI Taxonomy" id="1576369"/>
    <lineage>
        <taxon>Bacteria</taxon>
        <taxon>Pseudomonadati</taxon>
        <taxon>Planctomycetota</taxon>
        <taxon>Planctomycetia</taxon>
        <taxon>Planctomycetales</taxon>
        <taxon>Planctomycetaceae</taxon>
        <taxon>Planctomicrobium</taxon>
    </lineage>
</organism>
<gene>
    <name evidence="19" type="ORF">SAMN05421753_104136</name>
</gene>
<dbReference type="Pfam" id="PF02954">
    <property type="entry name" value="HTH_8"/>
    <property type="match status" value="1"/>
</dbReference>
<evidence type="ECO:0000313" key="20">
    <source>
        <dbReference type="Proteomes" id="UP000199518"/>
    </source>
</evidence>
<keyword evidence="7" id="KW-0067">ATP-binding</keyword>
<evidence type="ECO:0000259" key="17">
    <source>
        <dbReference type="PROSITE" id="PS50045"/>
    </source>
</evidence>
<dbReference type="CDD" id="cd00009">
    <property type="entry name" value="AAA"/>
    <property type="match status" value="1"/>
</dbReference>
<dbReference type="InterPro" id="IPR058031">
    <property type="entry name" value="AAA_lid_NorR"/>
</dbReference>
<dbReference type="OrthoDB" id="9803970at2"/>
<dbReference type="EMBL" id="FOQD01000004">
    <property type="protein sequence ID" value="SFH95784.1"/>
    <property type="molecule type" value="Genomic_DNA"/>
</dbReference>
<evidence type="ECO:0000256" key="14">
    <source>
        <dbReference type="ARBA" id="ARBA00029881"/>
    </source>
</evidence>
<keyword evidence="10" id="KW-0238">DNA-binding</keyword>
<keyword evidence="5 16" id="KW-0597">Phosphoprotein</keyword>
<dbReference type="InterPro" id="IPR002197">
    <property type="entry name" value="HTH_Fis"/>
</dbReference>
<dbReference type="InterPro" id="IPR001789">
    <property type="entry name" value="Sig_transdc_resp-reg_receiver"/>
</dbReference>
<keyword evidence="12" id="KW-0804">Transcription</keyword>
<dbReference type="SMART" id="SM00448">
    <property type="entry name" value="REC"/>
    <property type="match status" value="1"/>
</dbReference>
<name>A0A1I3E9Z7_9PLAN</name>
<evidence type="ECO:0000256" key="4">
    <source>
        <dbReference type="ARBA" id="ARBA00022491"/>
    </source>
</evidence>
<evidence type="ECO:0000256" key="6">
    <source>
        <dbReference type="ARBA" id="ARBA00022741"/>
    </source>
</evidence>
<dbReference type="STRING" id="1576369.SAMN05421753_104136"/>
<dbReference type="SUPFAM" id="SSF52172">
    <property type="entry name" value="CheY-like"/>
    <property type="match status" value="1"/>
</dbReference>
<keyword evidence="20" id="KW-1185">Reference proteome</keyword>
<evidence type="ECO:0000256" key="15">
    <source>
        <dbReference type="ARBA" id="ARBA00031910"/>
    </source>
</evidence>
<keyword evidence="13" id="KW-0535">Nitrogen fixation</keyword>
<dbReference type="Pfam" id="PF00072">
    <property type="entry name" value="Response_reg"/>
    <property type="match status" value="1"/>
</dbReference>
<dbReference type="InterPro" id="IPR002078">
    <property type="entry name" value="Sigma_54_int"/>
</dbReference>
<dbReference type="PRINTS" id="PR01590">
    <property type="entry name" value="HTHFIS"/>
</dbReference>
<evidence type="ECO:0000256" key="2">
    <source>
        <dbReference type="ARBA" id="ARBA00019059"/>
    </source>
</evidence>
<evidence type="ECO:0000256" key="12">
    <source>
        <dbReference type="ARBA" id="ARBA00023163"/>
    </source>
</evidence>
<evidence type="ECO:0000256" key="8">
    <source>
        <dbReference type="ARBA" id="ARBA00023012"/>
    </source>
</evidence>
<feature type="domain" description="Sigma-54 factor interaction" evidence="17">
    <location>
        <begin position="142"/>
        <end position="371"/>
    </location>
</feature>
<evidence type="ECO:0000259" key="18">
    <source>
        <dbReference type="PROSITE" id="PS50110"/>
    </source>
</evidence>
<dbReference type="PROSITE" id="PS00675">
    <property type="entry name" value="SIGMA54_INTERACT_1"/>
    <property type="match status" value="1"/>
</dbReference>
<dbReference type="InterPro" id="IPR027417">
    <property type="entry name" value="P-loop_NTPase"/>
</dbReference>
<keyword evidence="6" id="KW-0547">Nucleotide-binding</keyword>
<dbReference type="InterPro" id="IPR011006">
    <property type="entry name" value="CheY-like_superfamily"/>
</dbReference>
<evidence type="ECO:0000256" key="10">
    <source>
        <dbReference type="ARBA" id="ARBA00023125"/>
    </source>
</evidence>
<comment type="subcellular location">
    <subcellularLocation>
        <location evidence="1">Cytoplasm</location>
    </subcellularLocation>
</comment>
<keyword evidence="4" id="KW-0678">Repressor</keyword>
<dbReference type="GO" id="GO:0043565">
    <property type="term" value="F:sequence-specific DNA binding"/>
    <property type="evidence" value="ECO:0007669"/>
    <property type="project" value="InterPro"/>
</dbReference>
<dbReference type="FunFam" id="3.40.50.300:FF:000006">
    <property type="entry name" value="DNA-binding transcriptional regulator NtrC"/>
    <property type="match status" value="1"/>
</dbReference>
<evidence type="ECO:0000313" key="19">
    <source>
        <dbReference type="EMBL" id="SFH95784.1"/>
    </source>
</evidence>
<dbReference type="FunFam" id="1.10.8.60:FF:000014">
    <property type="entry name" value="DNA-binding transcriptional regulator NtrC"/>
    <property type="match status" value="1"/>
</dbReference>
<keyword evidence="9" id="KW-0805">Transcription regulation</keyword>
<dbReference type="InterPro" id="IPR025662">
    <property type="entry name" value="Sigma_54_int_dom_ATP-bd_1"/>
</dbReference>
<dbReference type="GO" id="GO:0000160">
    <property type="term" value="P:phosphorelay signal transduction system"/>
    <property type="evidence" value="ECO:0007669"/>
    <property type="project" value="UniProtKB-KW"/>
</dbReference>
<dbReference type="InterPro" id="IPR003593">
    <property type="entry name" value="AAA+_ATPase"/>
</dbReference>
<reference evidence="20" key="1">
    <citation type="submission" date="2016-10" db="EMBL/GenBank/DDBJ databases">
        <authorList>
            <person name="Varghese N."/>
            <person name="Submissions S."/>
        </authorList>
    </citation>
    <scope>NUCLEOTIDE SEQUENCE [LARGE SCALE GENOMIC DNA]</scope>
    <source>
        <strain evidence="20">DSM 26348</strain>
    </source>
</reference>
<dbReference type="Proteomes" id="UP000199518">
    <property type="component" value="Unassembled WGS sequence"/>
</dbReference>
<dbReference type="PANTHER" id="PTHR32071">
    <property type="entry name" value="TRANSCRIPTIONAL REGULATORY PROTEIN"/>
    <property type="match status" value="1"/>
</dbReference>
<dbReference type="SUPFAM" id="SSF52540">
    <property type="entry name" value="P-loop containing nucleoside triphosphate hydrolases"/>
    <property type="match status" value="1"/>
</dbReference>
<evidence type="ECO:0000256" key="5">
    <source>
        <dbReference type="ARBA" id="ARBA00022553"/>
    </source>
</evidence>
<dbReference type="SMART" id="SM00382">
    <property type="entry name" value="AAA"/>
    <property type="match status" value="1"/>
</dbReference>
<keyword evidence="3" id="KW-0963">Cytoplasm</keyword>
<evidence type="ECO:0000256" key="16">
    <source>
        <dbReference type="PROSITE-ProRule" id="PRU00169"/>
    </source>
</evidence>
<evidence type="ECO:0000256" key="7">
    <source>
        <dbReference type="ARBA" id="ARBA00022840"/>
    </source>
</evidence>
<dbReference type="PROSITE" id="PS50110">
    <property type="entry name" value="RESPONSE_REGULATORY"/>
    <property type="match status" value="1"/>
</dbReference>
<keyword evidence="8" id="KW-0902">Two-component regulatory system</keyword>
<evidence type="ECO:0000256" key="13">
    <source>
        <dbReference type="ARBA" id="ARBA00023231"/>
    </source>
</evidence>
<dbReference type="Gene3D" id="1.10.10.60">
    <property type="entry name" value="Homeodomain-like"/>
    <property type="match status" value="1"/>
</dbReference>
<dbReference type="CDD" id="cd00156">
    <property type="entry name" value="REC"/>
    <property type="match status" value="1"/>
</dbReference>
<dbReference type="GO" id="GO:0005524">
    <property type="term" value="F:ATP binding"/>
    <property type="evidence" value="ECO:0007669"/>
    <property type="project" value="UniProtKB-KW"/>
</dbReference>
<dbReference type="Gene3D" id="3.40.50.300">
    <property type="entry name" value="P-loop containing nucleotide triphosphate hydrolases"/>
    <property type="match status" value="1"/>
</dbReference>
<dbReference type="GO" id="GO:0005737">
    <property type="term" value="C:cytoplasm"/>
    <property type="evidence" value="ECO:0007669"/>
    <property type="project" value="UniProtKB-SubCell"/>
</dbReference>
<dbReference type="Gene3D" id="1.10.8.60">
    <property type="match status" value="1"/>
</dbReference>
<evidence type="ECO:0000256" key="1">
    <source>
        <dbReference type="ARBA" id="ARBA00004496"/>
    </source>
</evidence>
<proteinExistence type="predicted"/>
<evidence type="ECO:0000256" key="3">
    <source>
        <dbReference type="ARBA" id="ARBA00022490"/>
    </source>
</evidence>
<dbReference type="PROSITE" id="PS50045">
    <property type="entry name" value="SIGMA54_INTERACT_4"/>
    <property type="match status" value="1"/>
</dbReference>
<protein>
    <recommendedName>
        <fullName evidence="2">DNA-binding transcriptional regulator NtrC</fullName>
    </recommendedName>
    <alternativeName>
        <fullName evidence="14">Nitrogen regulation protein NR(I)</fullName>
    </alternativeName>
    <alternativeName>
        <fullName evidence="15">Nitrogen regulator I</fullName>
    </alternativeName>
</protein>
<keyword evidence="11" id="KW-0010">Activator</keyword>
<evidence type="ECO:0000256" key="11">
    <source>
        <dbReference type="ARBA" id="ARBA00023159"/>
    </source>
</evidence>
<dbReference type="SUPFAM" id="SSF46689">
    <property type="entry name" value="Homeodomain-like"/>
    <property type="match status" value="1"/>
</dbReference>
<dbReference type="Gene3D" id="3.40.50.2300">
    <property type="match status" value="1"/>
</dbReference>
<dbReference type="Pfam" id="PF25601">
    <property type="entry name" value="AAA_lid_14"/>
    <property type="match status" value="1"/>
</dbReference>
<accession>A0A1I3E9Z7</accession>
<dbReference type="InterPro" id="IPR009057">
    <property type="entry name" value="Homeodomain-like_sf"/>
</dbReference>